<proteinExistence type="predicted"/>
<organism evidence="1 2">
    <name type="scientific">Bacillus mycoides</name>
    <dbReference type="NCBI Taxonomy" id="1405"/>
    <lineage>
        <taxon>Bacteria</taxon>
        <taxon>Bacillati</taxon>
        <taxon>Bacillota</taxon>
        <taxon>Bacilli</taxon>
        <taxon>Bacillales</taxon>
        <taxon>Bacillaceae</taxon>
        <taxon>Bacillus</taxon>
        <taxon>Bacillus cereus group</taxon>
    </lineage>
</organism>
<accession>A0A654BFU7</accession>
<protein>
    <submittedName>
        <fullName evidence="1">Uncharacterized protein</fullName>
    </submittedName>
</protein>
<gene>
    <name evidence="1" type="ORF">BACI71_70427</name>
</gene>
<sequence>MRWGSYCPLMRGKLLGVIYIEYFSIRFNINKGCVKIWNCYGLFQLMEMVDI</sequence>
<dbReference type="Proteomes" id="UP000437562">
    <property type="component" value="Unassembled WGS sequence"/>
</dbReference>
<name>A0A654BFU7_BACMY</name>
<evidence type="ECO:0000313" key="1">
    <source>
        <dbReference type="EMBL" id="VXC79301.1"/>
    </source>
</evidence>
<reference evidence="1 2" key="1">
    <citation type="submission" date="2019-10" db="EMBL/GenBank/DDBJ databases">
        <authorList>
            <person name="Karimi E."/>
        </authorList>
    </citation>
    <scope>NUCLEOTIDE SEQUENCE [LARGE SCALE GENOMIC DNA]</scope>
    <source>
        <strain evidence="1">Bacillus sp. 71</strain>
    </source>
</reference>
<dbReference type="AlphaFoldDB" id="A0A654BFU7"/>
<evidence type="ECO:0000313" key="2">
    <source>
        <dbReference type="Proteomes" id="UP000437562"/>
    </source>
</evidence>
<dbReference type="EMBL" id="CABWMC010000032">
    <property type="protein sequence ID" value="VXC79301.1"/>
    <property type="molecule type" value="Genomic_DNA"/>
</dbReference>